<sequence length="406" mass="44340">MFNNDAPNVANMRNCREKNCSLISHFTGSQQHPCNINSTAATMMNDLESPTTTSPMLKAMAPDPTSSSPVPTHATRQHHSHSVDGSPRTNSNVSSVATLASKEINPTQHVRRLSTGQMADETLPKERIDIINDFLQERVTTRPLIGVVCGSGLGGLSKCLENQEVIKYEDIPQFPRSTVEGHAGELVFGDLDGIRVVCMRGRFHCYEGYAMRETALPIRVMYLLGVKYLLVTNAAGGLNPDFNVGDLMIMNDHLNMPGLSGQHPLIGPNDSRFGARFTPLSNCYDKKLQDLAVKVAENLGLTQKVRKGVYCFVSGPTYETPTECRFLRLVGGDAVGMSTVPEVIVAAHCGLKVIGLSLITNKALFPGEEREAASHDEVLETVQATQNVIETYVRDLIAEIGKQHHV</sequence>
<evidence type="ECO:0000256" key="6">
    <source>
        <dbReference type="ARBA" id="ARBA00022679"/>
    </source>
</evidence>
<evidence type="ECO:0000256" key="7">
    <source>
        <dbReference type="ARBA" id="ARBA00031036"/>
    </source>
</evidence>
<dbReference type="InterPro" id="IPR011268">
    <property type="entry name" value="Purine_phosphorylase"/>
</dbReference>
<keyword evidence="5" id="KW-0328">Glycosyltransferase</keyword>
<keyword evidence="6" id="KW-0808">Transferase</keyword>
<evidence type="ECO:0000313" key="11">
    <source>
        <dbReference type="EMBL" id="KAG6956988.1"/>
    </source>
</evidence>
<feature type="domain" description="Nucleoside phosphorylase" evidence="10">
    <location>
        <begin position="145"/>
        <end position="397"/>
    </location>
</feature>
<comment type="pathway">
    <text evidence="1">Purine metabolism; purine nucleoside salvage.</text>
</comment>
<organism evidence="11 12">
    <name type="scientific">Phytophthora aleatoria</name>
    <dbReference type="NCBI Taxonomy" id="2496075"/>
    <lineage>
        <taxon>Eukaryota</taxon>
        <taxon>Sar</taxon>
        <taxon>Stramenopiles</taxon>
        <taxon>Oomycota</taxon>
        <taxon>Peronosporomycetes</taxon>
        <taxon>Peronosporales</taxon>
        <taxon>Peronosporaceae</taxon>
        <taxon>Phytophthora</taxon>
    </lineage>
</organism>
<dbReference type="NCBIfam" id="TIGR01697">
    <property type="entry name" value="PNPH-PUNA-XAPA"/>
    <property type="match status" value="1"/>
</dbReference>
<dbReference type="EMBL" id="JAENGY010000763">
    <property type="protein sequence ID" value="KAG6956988.1"/>
    <property type="molecule type" value="Genomic_DNA"/>
</dbReference>
<evidence type="ECO:0000256" key="8">
    <source>
        <dbReference type="ARBA" id="ARBA00033072"/>
    </source>
</evidence>
<dbReference type="PROSITE" id="PS01240">
    <property type="entry name" value="PNP_MTAP_2"/>
    <property type="match status" value="1"/>
</dbReference>
<dbReference type="EC" id="2.4.2.1" evidence="4"/>
<dbReference type="InterPro" id="IPR011270">
    <property type="entry name" value="Pur_Nuc_Pase_Ino/Guo-sp"/>
</dbReference>
<comment type="caution">
    <text evidence="11">The sequence shown here is derived from an EMBL/GenBank/DDBJ whole genome shotgun (WGS) entry which is preliminary data.</text>
</comment>
<evidence type="ECO:0000256" key="1">
    <source>
        <dbReference type="ARBA" id="ARBA00005058"/>
    </source>
</evidence>
<dbReference type="GO" id="GO:0005737">
    <property type="term" value="C:cytoplasm"/>
    <property type="evidence" value="ECO:0007669"/>
    <property type="project" value="TreeGrafter"/>
</dbReference>
<dbReference type="CDD" id="cd09009">
    <property type="entry name" value="PNP-EcPNPII_like"/>
    <property type="match status" value="1"/>
</dbReference>
<comment type="subunit">
    <text evidence="3">Homotrimer.</text>
</comment>
<evidence type="ECO:0000256" key="4">
    <source>
        <dbReference type="ARBA" id="ARBA00011886"/>
    </source>
</evidence>
<dbReference type="AlphaFoldDB" id="A0A8J5IV06"/>
<dbReference type="InterPro" id="IPR018099">
    <property type="entry name" value="Purine_phosphorylase-2_CS"/>
</dbReference>
<name>A0A8J5IV06_9STRA</name>
<dbReference type="PANTHER" id="PTHR11904">
    <property type="entry name" value="METHYLTHIOADENOSINE/PURINE NUCLEOSIDE PHOSPHORYLASE"/>
    <property type="match status" value="1"/>
</dbReference>
<feature type="region of interest" description="Disordered" evidence="9">
    <location>
        <begin position="49"/>
        <end position="94"/>
    </location>
</feature>
<dbReference type="InterPro" id="IPR000845">
    <property type="entry name" value="Nucleoside_phosphorylase_d"/>
</dbReference>
<evidence type="ECO:0000256" key="9">
    <source>
        <dbReference type="SAM" id="MobiDB-lite"/>
    </source>
</evidence>
<evidence type="ECO:0000256" key="5">
    <source>
        <dbReference type="ARBA" id="ARBA00022676"/>
    </source>
</evidence>
<dbReference type="FunFam" id="3.40.50.1580:FF:000004">
    <property type="entry name" value="Purine nucleoside phosphorylase"/>
    <property type="match status" value="1"/>
</dbReference>
<evidence type="ECO:0000256" key="3">
    <source>
        <dbReference type="ARBA" id="ARBA00011233"/>
    </source>
</evidence>
<accession>A0A8J5IV06</accession>
<evidence type="ECO:0000313" key="12">
    <source>
        <dbReference type="Proteomes" id="UP000709295"/>
    </source>
</evidence>
<dbReference type="Pfam" id="PF01048">
    <property type="entry name" value="PNP_UDP_1"/>
    <property type="match status" value="1"/>
</dbReference>
<dbReference type="GO" id="GO:0004731">
    <property type="term" value="F:purine-nucleoside phosphorylase activity"/>
    <property type="evidence" value="ECO:0007669"/>
    <property type="project" value="UniProtKB-EC"/>
</dbReference>
<dbReference type="Proteomes" id="UP000709295">
    <property type="component" value="Unassembled WGS sequence"/>
</dbReference>
<comment type="similarity">
    <text evidence="2">Belongs to the PNP/MTAP phosphorylase family.</text>
</comment>
<dbReference type="PANTHER" id="PTHR11904:SF9">
    <property type="entry name" value="PURINE NUCLEOSIDE PHOSPHORYLASE-RELATED"/>
    <property type="match status" value="1"/>
</dbReference>
<protein>
    <recommendedName>
        <fullName evidence="4">purine-nucleoside phosphorylase</fullName>
        <ecNumber evidence="4">2.4.2.1</ecNumber>
    </recommendedName>
    <alternativeName>
        <fullName evidence="8">Inosine phosphorylase</fullName>
    </alternativeName>
    <alternativeName>
        <fullName evidence="7">Inosine-guanosine phosphorylase</fullName>
    </alternativeName>
</protein>
<reference evidence="11" key="1">
    <citation type="submission" date="2021-01" db="EMBL/GenBank/DDBJ databases">
        <title>Phytophthora aleatoria, a newly-described species from Pinus radiata is distinct from Phytophthora cactorum isolates based on comparative genomics.</title>
        <authorList>
            <person name="Mcdougal R."/>
            <person name="Panda P."/>
            <person name="Williams N."/>
            <person name="Studholme D.J."/>
        </authorList>
    </citation>
    <scope>NUCLEOTIDE SEQUENCE</scope>
    <source>
        <strain evidence="11">NZFS 4037</strain>
    </source>
</reference>
<dbReference type="GO" id="GO:0009116">
    <property type="term" value="P:nucleoside metabolic process"/>
    <property type="evidence" value="ECO:0007669"/>
    <property type="project" value="InterPro"/>
</dbReference>
<keyword evidence="12" id="KW-1185">Reference proteome</keyword>
<evidence type="ECO:0000259" key="10">
    <source>
        <dbReference type="Pfam" id="PF01048"/>
    </source>
</evidence>
<dbReference type="NCBIfam" id="TIGR01700">
    <property type="entry name" value="PNPH"/>
    <property type="match status" value="1"/>
</dbReference>
<dbReference type="NCBIfam" id="NF006054">
    <property type="entry name" value="PRK08202.1"/>
    <property type="match status" value="1"/>
</dbReference>
<gene>
    <name evidence="11" type="ORF">JG688_00011176</name>
</gene>
<evidence type="ECO:0000256" key="2">
    <source>
        <dbReference type="ARBA" id="ARBA00006751"/>
    </source>
</evidence>
<proteinExistence type="inferred from homology"/>